<comment type="caution">
    <text evidence="1">The sequence shown here is derived from an EMBL/GenBank/DDBJ whole genome shotgun (WGS) entry which is preliminary data.</text>
</comment>
<dbReference type="Proteomes" id="UP000470404">
    <property type="component" value="Unassembled WGS sequence"/>
</dbReference>
<dbReference type="Pfam" id="PF19952">
    <property type="entry name" value="DUF6414"/>
    <property type="match status" value="1"/>
</dbReference>
<name>A0ABX0BUR9_9PSEU</name>
<dbReference type="InterPro" id="IPR045633">
    <property type="entry name" value="DUF6414"/>
</dbReference>
<gene>
    <name evidence="1" type="ORF">G3I59_27785</name>
</gene>
<protein>
    <submittedName>
        <fullName evidence="1">Uncharacterized protein</fullName>
    </submittedName>
</protein>
<dbReference type="EMBL" id="JAAGNC010000142">
    <property type="protein sequence ID" value="NEC59286.1"/>
    <property type="molecule type" value="Genomic_DNA"/>
</dbReference>
<sequence>MDHISRETSGVDLTLNPDASVVHREPIIVEGVISPSPATKAAEYLEPMIPQLMEQAAAGATEMKLDQARFISSFSRNERSSNPKAYLIDPADRIEKFVVILRSDNLVGEEVSLEDILGEMTVFGLVEKVVRERSMISLEKYLLPGMNRSLRRLLPDPVIADMLEKLSDTLKEDIDPEDLHVPGPAYVIDVAAIFA</sequence>
<evidence type="ECO:0000313" key="1">
    <source>
        <dbReference type="EMBL" id="NEC59286.1"/>
    </source>
</evidence>
<accession>A0ABX0BUR9</accession>
<reference evidence="1 2" key="1">
    <citation type="submission" date="2020-01" db="EMBL/GenBank/DDBJ databases">
        <title>Insect and environment-associated Actinomycetes.</title>
        <authorList>
            <person name="Currrie C."/>
            <person name="Chevrette M."/>
            <person name="Carlson C."/>
            <person name="Stubbendieck R."/>
            <person name="Wendt-Pienkowski E."/>
        </authorList>
    </citation>
    <scope>NUCLEOTIDE SEQUENCE [LARGE SCALE GENOMIC DNA]</scope>
    <source>
        <strain evidence="1 2">SID8386</strain>
    </source>
</reference>
<organism evidence="1 2">
    <name type="scientific">Amycolatopsis rubida</name>
    <dbReference type="NCBI Taxonomy" id="112413"/>
    <lineage>
        <taxon>Bacteria</taxon>
        <taxon>Bacillati</taxon>
        <taxon>Actinomycetota</taxon>
        <taxon>Actinomycetes</taxon>
        <taxon>Pseudonocardiales</taxon>
        <taxon>Pseudonocardiaceae</taxon>
        <taxon>Amycolatopsis</taxon>
    </lineage>
</organism>
<proteinExistence type="predicted"/>
<keyword evidence="2" id="KW-1185">Reference proteome</keyword>
<evidence type="ECO:0000313" key="2">
    <source>
        <dbReference type="Proteomes" id="UP000470404"/>
    </source>
</evidence>